<feature type="transmembrane region" description="Helical" evidence="1">
    <location>
        <begin position="901"/>
        <end position="925"/>
    </location>
</feature>
<reference evidence="2 3" key="1">
    <citation type="submission" date="2016-10" db="EMBL/GenBank/DDBJ databases">
        <authorList>
            <person name="Varghese N."/>
            <person name="Submissions S."/>
        </authorList>
    </citation>
    <scope>NUCLEOTIDE SEQUENCE [LARGE SCALE GENOMIC DNA]</scope>
    <source>
        <strain evidence="2 3">DSM 13796</strain>
    </source>
</reference>
<proteinExistence type="predicted"/>
<feature type="transmembrane region" description="Helical" evidence="1">
    <location>
        <begin position="875"/>
        <end position="895"/>
    </location>
</feature>
<dbReference type="Gene3D" id="1.20.1640.10">
    <property type="entry name" value="Multidrug efflux transporter AcrB transmembrane domain"/>
    <property type="match status" value="2"/>
</dbReference>
<sequence length="1016" mass="111032">MKIVQFSVLRPIAMSMVIFFLIILGSVSVKNMSIDLFPELTFPTAVVTATYDGASPTEVENLLAQPIEGAMGTIPNIEKVSSVSQNGGALVLVQFNWGTDMDFATLKMREQIDAVRDVLPDGVQTPKVLRFNPSDLPIMQLAVTDTKGNIENAKEVAQKEVKTAVDRLDGIASTSIEGGPEQEVQLITNPQKLLSYGITLKNLQEIIGSENIDLPGGNVEDDQETLPIRITGKFGSLNDLEMLPIPTRKGTVLLNDLVEIEQKEQRENGLSYLNGKDAVGLSILKQSGTNTVQVAKNIHNEIEKLKEELPSNIKIQTIFDQSMFINQSISAVSSNMIVGSLLAAFVLFLFLRNFRSTMIISLAIPLSIMTTFIFMYFSNQTLNLLTLGGLALGVGMMVDNAIVILENIYRLRQEGEGKKDAAIKGTNQVGQAIIASTLTSVVVFLPIIFVDGLAAQLFKPLALVVSYSQFAALFTALIIVPLLSSLILKLKEKEKKSVFDKFNNRYKALLSASLKHPKKTVGVVIVLFLLSFAGVPFIGTEFLPSQDQSYLSIEAELSPGSTVEKTYRKVKEINEKIRPVEEIANTYVTIGGSSSFSMGGRNSNNEANYSVLLTDIENRSRTDLEIAEDIRQKLKSIPNADITVSSGTSGFSANPISLKISGPNLETLRSLSDQTINLISKVDGIREPKANYEEGNPEVSISVNRDKAAQYGIGNASVAQTVSDATKGLVATKLSGDVGEELDVRLLVDEKYISSTEELENLTIQTQVGTSIPLKAVASISRDTGPSQITRSDRVREITVNADILNRDLGTITKDIEKTLKENLPLPNDQYKVTFGGQNEQMNDAFYKLSLALALAVVLVYMVMAAQFESFFHPFLIMFSVPLTFIGIILGLLITNEPLGVGSLVGILILTGIVVNNAIVLIDYLKQLREEGYDAKEAILLAGPTRLRPIMMTALTSVLGLLPLMFGIGEGTEIQRPMAIVIIFGLTVSTFITLIFIPTLYYMFEQRRIKKKEKTG</sequence>
<dbReference type="PANTHER" id="PTHR32063:SF0">
    <property type="entry name" value="SWARMING MOTILITY PROTEIN SWRC"/>
    <property type="match status" value="1"/>
</dbReference>
<feature type="transmembrane region" description="Helical" evidence="1">
    <location>
        <begin position="429"/>
        <end position="450"/>
    </location>
</feature>
<name>A0A1I6AUL3_9BACI</name>
<dbReference type="EMBL" id="FOXX01000007">
    <property type="protein sequence ID" value="SFQ72385.1"/>
    <property type="molecule type" value="Genomic_DNA"/>
</dbReference>
<dbReference type="Gene3D" id="3.30.2090.10">
    <property type="entry name" value="Multidrug efflux transporter AcrB TolC docking domain, DN and DC subdomains"/>
    <property type="match status" value="2"/>
</dbReference>
<keyword evidence="3" id="KW-1185">Reference proteome</keyword>
<feature type="transmembrane region" description="Helical" evidence="1">
    <location>
        <begin position="520"/>
        <end position="539"/>
    </location>
</feature>
<dbReference type="SUPFAM" id="SSF82693">
    <property type="entry name" value="Multidrug efflux transporter AcrB pore domain, PN1, PN2, PC1 and PC2 subdomains"/>
    <property type="match status" value="3"/>
</dbReference>
<keyword evidence="1" id="KW-0472">Membrane</keyword>
<dbReference type="SUPFAM" id="SSF82866">
    <property type="entry name" value="Multidrug efflux transporter AcrB transmembrane domain"/>
    <property type="match status" value="2"/>
</dbReference>
<keyword evidence="1" id="KW-1133">Transmembrane helix</keyword>
<dbReference type="GeneID" id="93711645"/>
<dbReference type="InterPro" id="IPR027463">
    <property type="entry name" value="AcrB_DN_DC_subdom"/>
</dbReference>
<keyword evidence="1" id="KW-0812">Transmembrane</keyword>
<feature type="transmembrane region" description="Helical" evidence="1">
    <location>
        <begin position="331"/>
        <end position="351"/>
    </location>
</feature>
<evidence type="ECO:0000256" key="1">
    <source>
        <dbReference type="SAM" id="Phobius"/>
    </source>
</evidence>
<dbReference type="InterPro" id="IPR001036">
    <property type="entry name" value="Acrflvin-R"/>
</dbReference>
<organism evidence="2 3">
    <name type="scientific">Priestia endophytica DSM 13796</name>
    <dbReference type="NCBI Taxonomy" id="1121089"/>
    <lineage>
        <taxon>Bacteria</taxon>
        <taxon>Bacillati</taxon>
        <taxon>Bacillota</taxon>
        <taxon>Bacilli</taxon>
        <taxon>Bacillales</taxon>
        <taxon>Bacillaceae</taxon>
        <taxon>Priestia</taxon>
    </lineage>
</organism>
<dbReference type="RefSeq" id="WP_061803302.1">
    <property type="nucleotide sequence ID" value="NZ_FOXX01000007.1"/>
</dbReference>
<feature type="transmembrane region" description="Helical" evidence="1">
    <location>
        <begin position="946"/>
        <end position="966"/>
    </location>
</feature>
<feature type="transmembrane region" description="Helical" evidence="1">
    <location>
        <begin position="845"/>
        <end position="863"/>
    </location>
</feature>
<dbReference type="PANTHER" id="PTHR32063">
    <property type="match status" value="1"/>
</dbReference>
<evidence type="ECO:0000313" key="2">
    <source>
        <dbReference type="EMBL" id="SFQ72385.1"/>
    </source>
</evidence>
<dbReference type="Gene3D" id="3.30.70.1440">
    <property type="entry name" value="Multidrug efflux transporter AcrB pore domain"/>
    <property type="match status" value="1"/>
</dbReference>
<dbReference type="Pfam" id="PF00873">
    <property type="entry name" value="ACR_tran"/>
    <property type="match status" value="1"/>
</dbReference>
<feature type="transmembrane region" description="Helical" evidence="1">
    <location>
        <begin position="978"/>
        <end position="1004"/>
    </location>
</feature>
<dbReference type="PRINTS" id="PR00702">
    <property type="entry name" value="ACRIFLAVINRP"/>
</dbReference>
<comment type="caution">
    <text evidence="2">The sequence shown here is derived from an EMBL/GenBank/DDBJ whole genome shotgun (WGS) entry which is preliminary data.</text>
</comment>
<dbReference type="SUPFAM" id="SSF82714">
    <property type="entry name" value="Multidrug efflux transporter AcrB TolC docking domain, DN and DC subdomains"/>
    <property type="match status" value="2"/>
</dbReference>
<dbReference type="Proteomes" id="UP000182762">
    <property type="component" value="Unassembled WGS sequence"/>
</dbReference>
<feature type="transmembrane region" description="Helical" evidence="1">
    <location>
        <begin position="384"/>
        <end position="408"/>
    </location>
</feature>
<feature type="transmembrane region" description="Helical" evidence="1">
    <location>
        <begin position="358"/>
        <end position="378"/>
    </location>
</feature>
<dbReference type="Gene3D" id="3.30.70.1320">
    <property type="entry name" value="Multidrug efflux transporter AcrB pore domain like"/>
    <property type="match status" value="1"/>
</dbReference>
<protein>
    <submittedName>
        <fullName evidence="2">Hydrophobic/amphiphilic exporter-1, HAE1 family</fullName>
    </submittedName>
</protein>
<dbReference type="Gene3D" id="3.30.70.1430">
    <property type="entry name" value="Multidrug efflux transporter AcrB pore domain"/>
    <property type="match status" value="2"/>
</dbReference>
<feature type="transmembrane region" description="Helical" evidence="1">
    <location>
        <begin position="470"/>
        <end position="488"/>
    </location>
</feature>
<gene>
    <name evidence="2" type="ORF">SAMN02745910_03022</name>
</gene>
<feature type="transmembrane region" description="Helical" evidence="1">
    <location>
        <begin position="12"/>
        <end position="29"/>
    </location>
</feature>
<evidence type="ECO:0000313" key="3">
    <source>
        <dbReference type="Proteomes" id="UP000182762"/>
    </source>
</evidence>
<accession>A0A1I6AUL3</accession>